<evidence type="ECO:0000256" key="7">
    <source>
        <dbReference type="SAM" id="SignalP"/>
    </source>
</evidence>
<comment type="caution">
    <text evidence="8">The sequence shown here is derived from an EMBL/GenBank/DDBJ whole genome shotgun (WGS) entry which is preliminary data.</text>
</comment>
<dbReference type="GO" id="GO:0046872">
    <property type="term" value="F:metal ion binding"/>
    <property type="evidence" value="ECO:0007669"/>
    <property type="project" value="UniProtKB-KW"/>
</dbReference>
<feature type="binding site" evidence="6">
    <location>
        <position position="180"/>
    </location>
    <ligand>
        <name>molybdate</name>
        <dbReference type="ChEBI" id="CHEBI:36264"/>
    </ligand>
</feature>
<feature type="signal peptide" evidence="7">
    <location>
        <begin position="1"/>
        <end position="20"/>
    </location>
</feature>
<dbReference type="GO" id="GO:1901359">
    <property type="term" value="F:tungstate binding"/>
    <property type="evidence" value="ECO:0007669"/>
    <property type="project" value="UniProtKB-ARBA"/>
</dbReference>
<evidence type="ECO:0000256" key="1">
    <source>
        <dbReference type="ARBA" id="ARBA00009175"/>
    </source>
</evidence>
<dbReference type="PIRSF" id="PIRSF004846">
    <property type="entry name" value="ModA"/>
    <property type="match status" value="1"/>
</dbReference>
<evidence type="ECO:0000256" key="6">
    <source>
        <dbReference type="PIRSR" id="PIRSR004846-1"/>
    </source>
</evidence>
<organism evidence="8 9">
    <name type="scientific">Palleronia caenipelagi</name>
    <dbReference type="NCBI Taxonomy" id="2489174"/>
    <lineage>
        <taxon>Bacteria</taxon>
        <taxon>Pseudomonadati</taxon>
        <taxon>Pseudomonadota</taxon>
        <taxon>Alphaproteobacteria</taxon>
        <taxon>Rhodobacterales</taxon>
        <taxon>Roseobacteraceae</taxon>
        <taxon>Palleronia</taxon>
    </lineage>
</organism>
<dbReference type="OrthoDB" id="9785015at2"/>
<dbReference type="InterPro" id="IPR050682">
    <property type="entry name" value="ModA/WtpA"/>
</dbReference>
<reference evidence="8 9" key="1">
    <citation type="submission" date="2019-06" db="EMBL/GenBank/DDBJ databases">
        <title>Paenimaribius caenipelagi gen. nov., sp. nov., isolated from a tidal flat.</title>
        <authorList>
            <person name="Yoon J.-H."/>
        </authorList>
    </citation>
    <scope>NUCLEOTIDE SEQUENCE [LARGE SCALE GENOMIC DNA]</scope>
    <source>
        <strain evidence="8 9">JBTF-M29</strain>
    </source>
</reference>
<proteinExistence type="inferred from homology"/>
<dbReference type="InterPro" id="IPR005950">
    <property type="entry name" value="ModA"/>
</dbReference>
<evidence type="ECO:0000256" key="4">
    <source>
        <dbReference type="ARBA" id="ARBA00022729"/>
    </source>
</evidence>
<feature type="binding site" evidence="6">
    <location>
        <position position="135"/>
    </location>
    <ligand>
        <name>molybdate</name>
        <dbReference type="ChEBI" id="CHEBI:36264"/>
    </ligand>
</feature>
<dbReference type="Gene3D" id="3.40.190.10">
    <property type="entry name" value="Periplasmic binding protein-like II"/>
    <property type="match status" value="2"/>
</dbReference>
<evidence type="ECO:0000256" key="2">
    <source>
        <dbReference type="ARBA" id="ARBA00022505"/>
    </source>
</evidence>
<feature type="binding site" evidence="6">
    <location>
        <position position="30"/>
    </location>
    <ligand>
        <name>molybdate</name>
        <dbReference type="ChEBI" id="CHEBI:36264"/>
    </ligand>
</feature>
<dbReference type="GO" id="GO:0030973">
    <property type="term" value="F:molybdate ion binding"/>
    <property type="evidence" value="ECO:0007669"/>
    <property type="project" value="TreeGrafter"/>
</dbReference>
<evidence type="ECO:0000313" key="8">
    <source>
        <dbReference type="EMBL" id="TRD23307.1"/>
    </source>
</evidence>
<dbReference type="GO" id="GO:0030288">
    <property type="term" value="C:outer membrane-bounded periplasmic space"/>
    <property type="evidence" value="ECO:0007669"/>
    <property type="project" value="TreeGrafter"/>
</dbReference>
<comment type="subunit">
    <text evidence="5">The complex is composed of two ATP-binding proteins (ModC), two transmembrane proteins (ModB) and a solute-binding protein (ModA).</text>
</comment>
<evidence type="ECO:0000256" key="3">
    <source>
        <dbReference type="ARBA" id="ARBA00022723"/>
    </source>
</evidence>
<feature type="binding site" evidence="6">
    <location>
        <position position="57"/>
    </location>
    <ligand>
        <name>molybdate</name>
        <dbReference type="ChEBI" id="CHEBI:36264"/>
    </ligand>
</feature>
<feature type="binding site" evidence="6">
    <location>
        <position position="162"/>
    </location>
    <ligand>
        <name>molybdate</name>
        <dbReference type="ChEBI" id="CHEBI:36264"/>
    </ligand>
</feature>
<keyword evidence="4 7" id="KW-0732">Signal</keyword>
<keyword evidence="9" id="KW-1185">Reference proteome</keyword>
<feature type="chain" id="PRO_5022192656" evidence="7">
    <location>
        <begin position="21"/>
        <end position="243"/>
    </location>
</feature>
<protein>
    <submittedName>
        <fullName evidence="8">Molybdate ABC transporter substrate-binding protein</fullName>
    </submittedName>
</protein>
<gene>
    <name evidence="8" type="primary">modA</name>
    <name evidence="8" type="ORF">FEV53_01745</name>
</gene>
<comment type="similarity">
    <text evidence="1">Belongs to the bacterial solute-binding protein ModA family.</text>
</comment>
<accession>A0A547QA73</accession>
<dbReference type="PANTHER" id="PTHR30632">
    <property type="entry name" value="MOLYBDATE-BINDING PERIPLASMIC PROTEIN"/>
    <property type="match status" value="1"/>
</dbReference>
<dbReference type="RefSeq" id="WP_142833098.1">
    <property type="nucleotide sequence ID" value="NZ_VFSV01000002.1"/>
</dbReference>
<dbReference type="NCBIfam" id="TIGR01256">
    <property type="entry name" value="modA"/>
    <property type="match status" value="1"/>
</dbReference>
<dbReference type="PANTHER" id="PTHR30632:SF17">
    <property type="entry name" value="MOLYBDATE-BINDING PROTEIN MODA"/>
    <property type="match status" value="1"/>
</dbReference>
<dbReference type="FunFam" id="3.40.190.10:FF:000035">
    <property type="entry name" value="Molybdate ABC transporter substrate-binding protein"/>
    <property type="match status" value="1"/>
</dbReference>
<dbReference type="Pfam" id="PF13531">
    <property type="entry name" value="SBP_bac_11"/>
    <property type="match status" value="1"/>
</dbReference>
<dbReference type="Proteomes" id="UP000318590">
    <property type="component" value="Unassembled WGS sequence"/>
</dbReference>
<keyword evidence="3 6" id="KW-0479">Metal-binding</keyword>
<evidence type="ECO:0000256" key="5">
    <source>
        <dbReference type="ARBA" id="ARBA00062515"/>
    </source>
</evidence>
<dbReference type="GO" id="GO:0015689">
    <property type="term" value="P:molybdate ion transport"/>
    <property type="evidence" value="ECO:0007669"/>
    <property type="project" value="InterPro"/>
</dbReference>
<dbReference type="AlphaFoldDB" id="A0A547QA73"/>
<keyword evidence="2 6" id="KW-0500">Molybdenum</keyword>
<name>A0A547QA73_9RHOB</name>
<sequence length="243" mass="25646">MILRSLASLALTLLPTGLFADPVRIAAPVSLKGAFDAVVAKIVKDLGVEIVPVYGGTSLLARQILTGAPYDIFISANAAWMDEVADSGRLVPGTRHDLLTNRLVVAGNAPSPERPLDDALTEGQIAMALTDAIPAGIYGKQALLSIGMWDDVEPRVIETADVRAALALVARGEVPLGIVYATDVFAEERVDIVARFDVMSHDPIVYPLAMLTSAGTDALRVMAALSSDEVGELFAAHGFQRAD</sequence>
<evidence type="ECO:0000313" key="9">
    <source>
        <dbReference type="Proteomes" id="UP000318590"/>
    </source>
</evidence>
<dbReference type="SUPFAM" id="SSF53850">
    <property type="entry name" value="Periplasmic binding protein-like II"/>
    <property type="match status" value="1"/>
</dbReference>
<dbReference type="EMBL" id="VFSV01000002">
    <property type="protein sequence ID" value="TRD23307.1"/>
    <property type="molecule type" value="Genomic_DNA"/>
</dbReference>